<accession>A0AA39R1G2</accession>
<dbReference type="Proteomes" id="UP001166286">
    <property type="component" value="Unassembled WGS sequence"/>
</dbReference>
<name>A0AA39R1G2_9LECA</name>
<gene>
    <name evidence="1" type="ORF">JMJ35_004094</name>
</gene>
<protein>
    <submittedName>
        <fullName evidence="1">Uncharacterized protein</fullName>
    </submittedName>
</protein>
<evidence type="ECO:0000313" key="1">
    <source>
        <dbReference type="EMBL" id="KAK0513108.1"/>
    </source>
</evidence>
<dbReference type="AlphaFoldDB" id="A0AA39R1G2"/>
<proteinExistence type="predicted"/>
<dbReference type="EMBL" id="JAFEKC020000008">
    <property type="protein sequence ID" value="KAK0513108.1"/>
    <property type="molecule type" value="Genomic_DNA"/>
</dbReference>
<sequence>MRMGTLLEGPRPPVALLPRARLPAAHRTCIQHNWHWDATLEQQLYPASIMAMNITLYVPAARDTHAEVVGPLHVAADVGDCTHGVLDVLVDCAVYRYIDETT</sequence>
<comment type="caution">
    <text evidence="1">The sequence shown here is derived from an EMBL/GenBank/DDBJ whole genome shotgun (WGS) entry which is preliminary data.</text>
</comment>
<organism evidence="1 2">
    <name type="scientific">Cladonia borealis</name>
    <dbReference type="NCBI Taxonomy" id="184061"/>
    <lineage>
        <taxon>Eukaryota</taxon>
        <taxon>Fungi</taxon>
        <taxon>Dikarya</taxon>
        <taxon>Ascomycota</taxon>
        <taxon>Pezizomycotina</taxon>
        <taxon>Lecanoromycetes</taxon>
        <taxon>OSLEUM clade</taxon>
        <taxon>Lecanoromycetidae</taxon>
        <taxon>Lecanorales</taxon>
        <taxon>Lecanorineae</taxon>
        <taxon>Cladoniaceae</taxon>
        <taxon>Cladonia</taxon>
    </lineage>
</organism>
<reference evidence="1" key="1">
    <citation type="submission" date="2023-03" db="EMBL/GenBank/DDBJ databases">
        <title>Complete genome of Cladonia borealis.</title>
        <authorList>
            <person name="Park H."/>
        </authorList>
    </citation>
    <scope>NUCLEOTIDE SEQUENCE</scope>
    <source>
        <strain evidence="1">ANT050790</strain>
    </source>
</reference>
<evidence type="ECO:0000313" key="2">
    <source>
        <dbReference type="Proteomes" id="UP001166286"/>
    </source>
</evidence>
<keyword evidence="2" id="KW-1185">Reference proteome</keyword>